<feature type="domain" description="EAL" evidence="2">
    <location>
        <begin position="340"/>
        <end position="595"/>
    </location>
</feature>
<dbReference type="InterPro" id="IPR009050">
    <property type="entry name" value="Globin-like_sf"/>
</dbReference>
<dbReference type="InterPro" id="IPR012292">
    <property type="entry name" value="Globin/Proto"/>
</dbReference>
<dbReference type="InterPro" id="IPR035919">
    <property type="entry name" value="EAL_sf"/>
</dbReference>
<reference evidence="3 4" key="1">
    <citation type="submission" date="2016-10" db="EMBL/GenBank/DDBJ databases">
        <title>Complete genome sequences of three Cupriavidus strains isolated from various Malaysian environments.</title>
        <authorList>
            <person name="Abdullah A.A.-A."/>
            <person name="Shafie N.A.H."/>
            <person name="Lau N.S."/>
        </authorList>
    </citation>
    <scope>NUCLEOTIDE SEQUENCE [LARGE SCALE GENOMIC DNA]</scope>
    <source>
        <strain evidence="3 4">USMAA1020</strain>
    </source>
</reference>
<dbReference type="Pfam" id="PF00563">
    <property type="entry name" value="EAL"/>
    <property type="match status" value="1"/>
</dbReference>
<dbReference type="Gene3D" id="3.20.20.450">
    <property type="entry name" value="EAL domain"/>
    <property type="match status" value="1"/>
</dbReference>
<name>A0ABN4TYJ5_9BURK</name>
<dbReference type="PANTHER" id="PTHR33121">
    <property type="entry name" value="CYCLIC DI-GMP PHOSPHODIESTERASE PDEF"/>
    <property type="match status" value="1"/>
</dbReference>
<gene>
    <name evidence="3" type="ORF">BKK80_31175</name>
</gene>
<evidence type="ECO:0000256" key="1">
    <source>
        <dbReference type="SAM" id="MobiDB-lite"/>
    </source>
</evidence>
<dbReference type="InterPro" id="IPR029016">
    <property type="entry name" value="GAF-like_dom_sf"/>
</dbReference>
<proteinExistence type="predicted"/>
<dbReference type="PROSITE" id="PS50883">
    <property type="entry name" value="EAL"/>
    <property type="match status" value="1"/>
</dbReference>
<dbReference type="SUPFAM" id="SSF55781">
    <property type="entry name" value="GAF domain-like"/>
    <property type="match status" value="1"/>
</dbReference>
<dbReference type="SUPFAM" id="SSF46458">
    <property type="entry name" value="Globin-like"/>
    <property type="match status" value="1"/>
</dbReference>
<dbReference type="Gene3D" id="1.10.490.10">
    <property type="entry name" value="Globins"/>
    <property type="match status" value="1"/>
</dbReference>
<sequence length="710" mass="77186">MNTTDYRSDSRSDASQLYGTACAAPLRDLGTDLRLAAPAIVDEFYDRLARLSGRQPLLEALSAAELARLKQLQQGNLLALAATDLNETDHGTMAMRVGKVHAMVGLASEALVHSEDILHTAVHRHLDASRHGEALSILSRRLIRDVAWQIRAYEEMESSRHQVLLDITRLAWAAGSYTDLIGQAVGILGRHGEIAGCSIGRPDQHGRFRFEAASGTNIEPYLTYLEHSPASAIEADSGSRGRGPTGRAWLGRTIERCLNFATDARMAPWRDAAAQAGYRSSAAIPLHQPGCAPTAVLTLYCAYPGGFAGPHHEAFLTQLQALLTFALARFDLRTGLSVAIPYVTRQHWAALLRSDALEMHYQPLLDLRSGTVSKAEALARLRDGERLLAPGTFLPALSPEDFLELYARGLRQALAQRRHWLRHGFDLDLSLNLPFSGLGDRRYFEATRQLLSEQDCPGHKLTLEILETDDLPRGIDIGAELARFKTLGVRLAEDDLGSGHSSLTRLRNLPFDTIKIDRSLVAARADQPPGDSALHFIYQLTRLGHALGKSVIVEGVEDEDLLEAIAILGADAVQGYVVARPMSSGQLLEWLAGRQARLPASPPAPGSTLARLARLLVWEETLHLLLREAPERTADGGADAPPPGAAGAGPRHASLAGMAELLLAPAPPRARSRHLHQRMHDLLHAAWSHGPRSPAYAAARERLVSTLCAA</sequence>
<dbReference type="Gene3D" id="3.30.450.40">
    <property type="match status" value="1"/>
</dbReference>
<feature type="region of interest" description="Disordered" evidence="1">
    <location>
        <begin position="632"/>
        <end position="651"/>
    </location>
</feature>
<dbReference type="InterPro" id="IPR001633">
    <property type="entry name" value="EAL_dom"/>
</dbReference>
<keyword evidence="4" id="KW-1185">Reference proteome</keyword>
<dbReference type="SUPFAM" id="SSF141868">
    <property type="entry name" value="EAL domain-like"/>
    <property type="match status" value="1"/>
</dbReference>
<organism evidence="3 4">
    <name type="scientific">Cupriavidus malaysiensis</name>
    <dbReference type="NCBI Taxonomy" id="367825"/>
    <lineage>
        <taxon>Bacteria</taxon>
        <taxon>Pseudomonadati</taxon>
        <taxon>Pseudomonadota</taxon>
        <taxon>Betaproteobacteria</taxon>
        <taxon>Burkholderiales</taxon>
        <taxon>Burkholderiaceae</taxon>
        <taxon>Cupriavidus</taxon>
    </lineage>
</organism>
<evidence type="ECO:0000259" key="2">
    <source>
        <dbReference type="PROSITE" id="PS50883"/>
    </source>
</evidence>
<protein>
    <recommendedName>
        <fullName evidence="2">EAL domain-containing protein</fullName>
    </recommendedName>
</protein>
<evidence type="ECO:0000313" key="4">
    <source>
        <dbReference type="Proteomes" id="UP000177515"/>
    </source>
</evidence>
<dbReference type="InterPro" id="IPR003018">
    <property type="entry name" value="GAF"/>
</dbReference>
<evidence type="ECO:0000313" key="3">
    <source>
        <dbReference type="EMBL" id="AOZ10111.1"/>
    </source>
</evidence>
<dbReference type="InterPro" id="IPR050706">
    <property type="entry name" value="Cyclic-di-GMP_PDE-like"/>
</dbReference>
<dbReference type="EMBL" id="CP017755">
    <property type="protein sequence ID" value="AOZ10111.1"/>
    <property type="molecule type" value="Genomic_DNA"/>
</dbReference>
<dbReference type="Pfam" id="PF13185">
    <property type="entry name" value="GAF_2"/>
    <property type="match status" value="1"/>
</dbReference>
<dbReference type="SMART" id="SM00052">
    <property type="entry name" value="EAL"/>
    <property type="match status" value="1"/>
</dbReference>
<dbReference type="RefSeq" id="WP_071038797.1">
    <property type="nucleotide sequence ID" value="NZ_CP017755.1"/>
</dbReference>
<dbReference type="Proteomes" id="UP000177515">
    <property type="component" value="Chromosome 2"/>
</dbReference>
<dbReference type="CDD" id="cd01948">
    <property type="entry name" value="EAL"/>
    <property type="match status" value="1"/>
</dbReference>
<dbReference type="PANTHER" id="PTHR33121:SF70">
    <property type="entry name" value="SIGNALING PROTEIN YKOW"/>
    <property type="match status" value="1"/>
</dbReference>
<accession>A0ABN4TYJ5</accession>